<dbReference type="AlphaFoldDB" id="D7TD74"/>
<keyword evidence="2" id="KW-1185">Reference proteome</keyword>
<gene>
    <name evidence="1" type="ordered locus">VIT_12s0057g01050</name>
</gene>
<dbReference type="InParanoid" id="D7TD74"/>
<reference evidence="2" key="1">
    <citation type="journal article" date="2007" name="Nature">
        <title>The grapevine genome sequence suggests ancestral hexaploidization in major angiosperm phyla.</title>
        <authorList>
            <consortium name="The French-Italian Public Consortium for Grapevine Genome Characterization."/>
            <person name="Jaillon O."/>
            <person name="Aury J.-M."/>
            <person name="Noel B."/>
            <person name="Policriti A."/>
            <person name="Clepet C."/>
            <person name="Casagrande A."/>
            <person name="Choisne N."/>
            <person name="Aubourg S."/>
            <person name="Vitulo N."/>
            <person name="Jubin C."/>
            <person name="Vezzi A."/>
            <person name="Legeai F."/>
            <person name="Hugueney P."/>
            <person name="Dasilva C."/>
            <person name="Horner D."/>
            <person name="Mica E."/>
            <person name="Jublot D."/>
            <person name="Poulain J."/>
            <person name="Bruyere C."/>
            <person name="Billault A."/>
            <person name="Segurens B."/>
            <person name="Gouyvenoux M."/>
            <person name="Ugarte E."/>
            <person name="Cattonaro F."/>
            <person name="Anthouard V."/>
            <person name="Vico V."/>
            <person name="Del Fabbro C."/>
            <person name="Alaux M."/>
            <person name="Di Gaspero G."/>
            <person name="Dumas V."/>
            <person name="Felice N."/>
            <person name="Paillard S."/>
            <person name="Juman I."/>
            <person name="Moroldo M."/>
            <person name="Scalabrin S."/>
            <person name="Canaguier A."/>
            <person name="Le Clainche I."/>
            <person name="Malacrida G."/>
            <person name="Durand E."/>
            <person name="Pesole G."/>
            <person name="Laucou V."/>
            <person name="Chatelet P."/>
            <person name="Merdinoglu D."/>
            <person name="Delledonne M."/>
            <person name="Pezzotti M."/>
            <person name="Lecharny A."/>
            <person name="Scarpelli C."/>
            <person name="Artiguenave F."/>
            <person name="Pe M.E."/>
            <person name="Valle G."/>
            <person name="Morgante M."/>
            <person name="Caboche M."/>
            <person name="Adam-Blondon A.-F."/>
            <person name="Weissenbach J."/>
            <person name="Quetier F."/>
            <person name="Wincker P."/>
        </authorList>
    </citation>
    <scope>NUCLEOTIDE SEQUENCE [LARGE SCALE GENOMIC DNA]</scope>
    <source>
        <strain evidence="2">cv. Pinot noir / PN40024</strain>
    </source>
</reference>
<dbReference type="HOGENOM" id="CLU_2709879_0_0_1"/>
<sequence>MGHNSKGGETNEGWKHLELSLVDLDTLLKATNNFSSDKKLGDAGFKPIYKVRVYPTTTYKKIAKGRRVKRVKK</sequence>
<dbReference type="Gene3D" id="3.30.200.20">
    <property type="entry name" value="Phosphorylase Kinase, domain 1"/>
    <property type="match status" value="1"/>
</dbReference>
<protein>
    <submittedName>
        <fullName evidence="1">Uncharacterized protein</fullName>
    </submittedName>
</protein>
<evidence type="ECO:0000313" key="2">
    <source>
        <dbReference type="Proteomes" id="UP000009183"/>
    </source>
</evidence>
<proteinExistence type="predicted"/>
<dbReference type="EMBL" id="FN595759">
    <property type="protein sequence ID" value="CBI28447.3"/>
    <property type="molecule type" value="Genomic_DNA"/>
</dbReference>
<dbReference type="Proteomes" id="UP000009183">
    <property type="component" value="Chromosome 12"/>
</dbReference>
<evidence type="ECO:0000313" key="1">
    <source>
        <dbReference type="EMBL" id="CBI28447.3"/>
    </source>
</evidence>
<name>D7TD74_VITVI</name>
<dbReference type="PaxDb" id="29760-VIT_12s0057g01050.t01"/>
<organism evidence="1 2">
    <name type="scientific">Vitis vinifera</name>
    <name type="common">Grape</name>
    <dbReference type="NCBI Taxonomy" id="29760"/>
    <lineage>
        <taxon>Eukaryota</taxon>
        <taxon>Viridiplantae</taxon>
        <taxon>Streptophyta</taxon>
        <taxon>Embryophyta</taxon>
        <taxon>Tracheophyta</taxon>
        <taxon>Spermatophyta</taxon>
        <taxon>Magnoliopsida</taxon>
        <taxon>eudicotyledons</taxon>
        <taxon>Gunneridae</taxon>
        <taxon>Pentapetalae</taxon>
        <taxon>rosids</taxon>
        <taxon>Vitales</taxon>
        <taxon>Vitaceae</taxon>
        <taxon>Viteae</taxon>
        <taxon>Vitis</taxon>
    </lineage>
</organism>
<accession>D7TD74</accession>